<gene>
    <name evidence="1" type="ORF">SOIL9_79840</name>
</gene>
<dbReference type="EMBL" id="LR593886">
    <property type="protein sequence ID" value="VTS01035.1"/>
    <property type="molecule type" value="Genomic_DNA"/>
</dbReference>
<dbReference type="RefSeq" id="WP_162672336.1">
    <property type="nucleotide sequence ID" value="NZ_LR593886.1"/>
</dbReference>
<keyword evidence="2" id="KW-1185">Reference proteome</keyword>
<evidence type="ECO:0000313" key="2">
    <source>
        <dbReference type="Proteomes" id="UP000464178"/>
    </source>
</evidence>
<accession>A0A6P2DGU7</accession>
<sequence>MTIDYVLDARFGKAQKLSRWTRDGVRDLLQNLEHRFWAGQQVQMRVEKRPQFPRMRTFTGFVVETRPFGTLRVLRDELKRAAWWGESMWEPISMSDLGTDEVCNALVVAYRAGEREAAFALADRLIEIHGGAARIQT</sequence>
<reference evidence="1 2" key="1">
    <citation type="submission" date="2019-05" db="EMBL/GenBank/DDBJ databases">
        <authorList>
            <consortium name="Science for Life Laboratories"/>
        </authorList>
    </citation>
    <scope>NUCLEOTIDE SEQUENCE [LARGE SCALE GENOMIC DNA]</scope>
    <source>
        <strain evidence="1">Soil9</strain>
    </source>
</reference>
<protein>
    <submittedName>
        <fullName evidence="1">Uncharacterized protein</fullName>
    </submittedName>
</protein>
<proteinExistence type="predicted"/>
<dbReference type="KEGG" id="gms:SOIL9_79840"/>
<name>A0A6P2DGU7_9BACT</name>
<evidence type="ECO:0000313" key="1">
    <source>
        <dbReference type="EMBL" id="VTS01035.1"/>
    </source>
</evidence>
<dbReference type="Proteomes" id="UP000464178">
    <property type="component" value="Chromosome"/>
</dbReference>
<organism evidence="1 2">
    <name type="scientific">Gemmata massiliana</name>
    <dbReference type="NCBI Taxonomy" id="1210884"/>
    <lineage>
        <taxon>Bacteria</taxon>
        <taxon>Pseudomonadati</taxon>
        <taxon>Planctomycetota</taxon>
        <taxon>Planctomycetia</taxon>
        <taxon>Gemmatales</taxon>
        <taxon>Gemmataceae</taxon>
        <taxon>Gemmata</taxon>
    </lineage>
</organism>
<dbReference type="AlphaFoldDB" id="A0A6P2DGU7"/>